<dbReference type="Proteomes" id="UP001520140">
    <property type="component" value="Unassembled WGS sequence"/>
</dbReference>
<keyword evidence="2" id="KW-1185">Reference proteome</keyword>
<accession>A0ABS7NXT5</accession>
<gene>
    <name evidence="1" type="ORF">HQ605_18600</name>
</gene>
<sequence>MDRTRDLTGPRVDIGPSSEGSVMPLEKFVWQFDGYWSSPVILGHKVSLWTPMRTGGHSLMAYETSAGGPTATVTVNPATPIGPVCIVAP</sequence>
<reference evidence="1 2" key="1">
    <citation type="submission" date="2020-06" db="EMBL/GenBank/DDBJ databases">
        <title>Taxonomy, biology and ecology of Rhodococcus bacteria occurring in California pistachio and other woody hosts as revealed by genome sequence analyses.</title>
        <authorList>
            <person name="Gai Y."/>
            <person name="Riely B."/>
        </authorList>
    </citation>
    <scope>NUCLEOTIDE SEQUENCE [LARGE SCALE GENOMIC DNA]</scope>
    <source>
        <strain evidence="1 2">BP-284</strain>
    </source>
</reference>
<name>A0ABS7NXT5_9NOCA</name>
<evidence type="ECO:0000313" key="1">
    <source>
        <dbReference type="EMBL" id="MBY6322830.1"/>
    </source>
</evidence>
<dbReference type="RefSeq" id="WP_068102576.1">
    <property type="nucleotide sequence ID" value="NZ_JABUKE010000038.1"/>
</dbReference>
<evidence type="ECO:0000313" key="2">
    <source>
        <dbReference type="Proteomes" id="UP001520140"/>
    </source>
</evidence>
<dbReference type="EMBL" id="JABUKG010000027">
    <property type="protein sequence ID" value="MBY6322830.1"/>
    <property type="molecule type" value="Genomic_DNA"/>
</dbReference>
<protein>
    <submittedName>
        <fullName evidence="1">Uncharacterized protein</fullName>
    </submittedName>
</protein>
<organism evidence="1 2">
    <name type="scientific">Rhodococcoides kroppenstedtii</name>
    <dbReference type="NCBI Taxonomy" id="293050"/>
    <lineage>
        <taxon>Bacteria</taxon>
        <taxon>Bacillati</taxon>
        <taxon>Actinomycetota</taxon>
        <taxon>Actinomycetes</taxon>
        <taxon>Mycobacteriales</taxon>
        <taxon>Nocardiaceae</taxon>
        <taxon>Rhodococcoides</taxon>
    </lineage>
</organism>
<comment type="caution">
    <text evidence="1">The sequence shown here is derived from an EMBL/GenBank/DDBJ whole genome shotgun (WGS) entry which is preliminary data.</text>
</comment>
<proteinExistence type="predicted"/>